<proteinExistence type="predicted"/>
<accession>A0AAE9LVB5</accession>
<evidence type="ECO:0000313" key="2">
    <source>
        <dbReference type="Proteomes" id="UP001214971"/>
    </source>
</evidence>
<dbReference type="Proteomes" id="UP001214971">
    <property type="component" value="Segment"/>
</dbReference>
<protein>
    <submittedName>
        <fullName evidence="1">Uncharacterized protein</fullName>
    </submittedName>
</protein>
<reference evidence="1" key="1">
    <citation type="submission" date="2022-04" db="EMBL/GenBank/DDBJ databases">
        <authorList>
            <person name="Yang M."/>
            <person name="Tan S."/>
        </authorList>
    </citation>
    <scope>NUCLEOTIDE SEQUENCE</scope>
</reference>
<evidence type="ECO:0000313" key="1">
    <source>
        <dbReference type="EMBL" id="USL89250.1"/>
    </source>
</evidence>
<name>A0AAE9LVB5_9CAUD</name>
<sequence length="59" mass="6749">MAKYKVLRNFHSEELGPLDEGQVKEITVTKADEINDFTALNYDVLVLERVEEPKKAGKK</sequence>
<gene>
    <name evidence="1" type="ORF">vBBceSLY1_00031</name>
</gene>
<keyword evidence="2" id="KW-1185">Reference proteome</keyword>
<dbReference type="EMBL" id="ON366410">
    <property type="protein sequence ID" value="USL89250.1"/>
    <property type="molecule type" value="Genomic_DNA"/>
</dbReference>
<organism evidence="1 2">
    <name type="scientific">Bacillus phage vB_BceS_LY1</name>
    <dbReference type="NCBI Taxonomy" id="2950459"/>
    <lineage>
        <taxon>Viruses</taxon>
        <taxon>Duplodnaviria</taxon>
        <taxon>Heunggongvirae</taxon>
        <taxon>Uroviricota</taxon>
        <taxon>Caudoviricetes</taxon>
        <taxon>Gutmannvirinae</taxon>
        <taxon>Layangavirus</taxon>
        <taxon>Layangavirus LY1</taxon>
    </lineage>
</organism>